<sequence>MASEDLLKKAVAAFNALSPEQQAEMLEEQRQSWVRGNVGLSRDERDMTSPMMSALKTVREENSIGRQAVKAWADSKTHPTPVAPVSPDATGKCGELVANVWALVKPDGNLVEVTRYASMADLWRERGYHPAEYVTRSQAVELLAAERAEKARLKSENDAQADQISELQMTPWPEWATKVLAVIRKRSGYDGYGDAIEGVDLPAELDECIAAIEADNAALTARVKELEEHCELLCDPTIIRLEKENSDLEAKLTAAEKALKSARPYVEDYDTRRHNTGVDETLTQIDAALGGKP</sequence>
<dbReference type="EMBL" id="JACZKO010000038">
    <property type="protein sequence ID" value="MBE0561825.1"/>
    <property type="molecule type" value="Genomic_DNA"/>
</dbReference>
<dbReference type="AlphaFoldDB" id="A0A8I0T9W6"/>
<gene>
    <name evidence="2" type="ORF">IH622_13565</name>
</gene>
<feature type="coiled-coil region" evidence="1">
    <location>
        <begin position="209"/>
        <end position="258"/>
    </location>
</feature>
<evidence type="ECO:0000313" key="2">
    <source>
        <dbReference type="EMBL" id="MBE0561825.1"/>
    </source>
</evidence>
<accession>A0A8I0T9W6</accession>
<reference evidence="2" key="2">
    <citation type="submission" date="2020-10" db="EMBL/GenBank/DDBJ databases">
        <title>Enrichment of novel Verrucomicrobia, Bacteroidetes and Krumholzibacteria in an oxygen-limited, methane- and iron-fed bioreactor inoculated with Bothnian Sea sediments.</title>
        <authorList>
            <person name="Martins P.D."/>
            <person name="de Jong A."/>
            <person name="Lenstra W.K."/>
            <person name="van Helmond N.A.G.M."/>
            <person name="Slomp C.P."/>
            <person name="Jetten M.S.M."/>
            <person name="Welte C.U."/>
            <person name="Rasigraf O."/>
        </authorList>
    </citation>
    <scope>NUCLEOTIDE SEQUENCE</scope>
    <source>
        <strain evidence="2">MAG47</strain>
    </source>
</reference>
<keyword evidence="1" id="KW-0175">Coiled coil</keyword>
<feature type="coiled-coil region" evidence="1">
    <location>
        <begin position="136"/>
        <end position="170"/>
    </location>
</feature>
<proteinExistence type="predicted"/>
<comment type="caution">
    <text evidence="2">The sequence shown here is derived from an EMBL/GenBank/DDBJ whole genome shotgun (WGS) entry which is preliminary data.</text>
</comment>
<evidence type="ECO:0000256" key="1">
    <source>
        <dbReference type="SAM" id="Coils"/>
    </source>
</evidence>
<name>A0A8I0T9W6_BRUAN</name>
<dbReference type="Proteomes" id="UP000642265">
    <property type="component" value="Unassembled WGS sequence"/>
</dbReference>
<protein>
    <submittedName>
        <fullName evidence="2">Uncharacterized protein</fullName>
    </submittedName>
</protein>
<organism evidence="2 3">
    <name type="scientific">Brucella anthropi</name>
    <name type="common">Ochrobactrum anthropi</name>
    <dbReference type="NCBI Taxonomy" id="529"/>
    <lineage>
        <taxon>Bacteria</taxon>
        <taxon>Pseudomonadati</taxon>
        <taxon>Pseudomonadota</taxon>
        <taxon>Alphaproteobacteria</taxon>
        <taxon>Hyphomicrobiales</taxon>
        <taxon>Brucellaceae</taxon>
        <taxon>Brucella/Ochrobactrum group</taxon>
        <taxon>Brucella</taxon>
    </lineage>
</organism>
<evidence type="ECO:0000313" key="3">
    <source>
        <dbReference type="Proteomes" id="UP000642265"/>
    </source>
</evidence>
<reference evidence="2" key="1">
    <citation type="submission" date="2020-09" db="EMBL/GenBank/DDBJ databases">
        <authorList>
            <person name="Dalcin Martins P."/>
        </authorList>
    </citation>
    <scope>NUCLEOTIDE SEQUENCE</scope>
    <source>
        <strain evidence="2">MAG47</strain>
    </source>
</reference>